<keyword evidence="2" id="KW-0121">Carboxypeptidase</keyword>
<keyword evidence="2" id="KW-0645">Protease</keyword>
<dbReference type="Gene3D" id="3.30.1380.10">
    <property type="match status" value="1"/>
</dbReference>
<evidence type="ECO:0000313" key="2">
    <source>
        <dbReference type="EMBL" id="MCQ4813582.1"/>
    </source>
</evidence>
<evidence type="ECO:0000313" key="3">
    <source>
        <dbReference type="Proteomes" id="UP001205919"/>
    </source>
</evidence>
<dbReference type="Proteomes" id="UP001205919">
    <property type="component" value="Unassembled WGS sequence"/>
</dbReference>
<evidence type="ECO:0000259" key="1">
    <source>
        <dbReference type="Pfam" id="PF08291"/>
    </source>
</evidence>
<dbReference type="EMBL" id="JANFYT010000006">
    <property type="protein sequence ID" value="MCQ4813582.1"/>
    <property type="molecule type" value="Genomic_DNA"/>
</dbReference>
<reference evidence="2 3" key="1">
    <citation type="submission" date="2022-06" db="EMBL/GenBank/DDBJ databases">
        <title>Isolation of gut microbiota from human fecal samples.</title>
        <authorList>
            <person name="Pamer E.G."/>
            <person name="Barat B."/>
            <person name="Waligurski E."/>
            <person name="Medina S."/>
            <person name="Paddock L."/>
            <person name="Mostad J."/>
        </authorList>
    </citation>
    <scope>NUCLEOTIDE SEQUENCE [LARGE SCALE GENOMIC DNA]</scope>
    <source>
        <strain evidence="2 3">DFI.9.90</strain>
    </source>
</reference>
<dbReference type="SUPFAM" id="SSF55166">
    <property type="entry name" value="Hedgehog/DD-peptidase"/>
    <property type="match status" value="1"/>
</dbReference>
<sequence length="129" mass="14339">MGDLTMNFSRCEFACRCGRKKCDAAPLDMRLVGALQELREKVGVPVHINSAVRCVWNNRRAGGKKNSAHLRGIAADIWCDELTPVELRRFAEAVPAFDNGGIGIYDWGIHVDVRGRRARWDERTGVSGA</sequence>
<proteinExistence type="predicted"/>
<protein>
    <submittedName>
        <fullName evidence="2">D-Ala-D-Ala carboxypeptidase family metallohydrolase</fullName>
    </submittedName>
</protein>
<dbReference type="RefSeq" id="WP_256181617.1">
    <property type="nucleotide sequence ID" value="NZ_JANFYT010000006.1"/>
</dbReference>
<dbReference type="Pfam" id="PF08291">
    <property type="entry name" value="Peptidase_M15_3"/>
    <property type="match status" value="1"/>
</dbReference>
<dbReference type="AlphaFoldDB" id="A0AAW5JZF3"/>
<organism evidence="2 3">
    <name type="scientific">Cloacibacillus evryensis</name>
    <dbReference type="NCBI Taxonomy" id="508460"/>
    <lineage>
        <taxon>Bacteria</taxon>
        <taxon>Thermotogati</taxon>
        <taxon>Synergistota</taxon>
        <taxon>Synergistia</taxon>
        <taxon>Synergistales</taxon>
        <taxon>Synergistaceae</taxon>
        <taxon>Cloacibacillus</taxon>
    </lineage>
</organism>
<gene>
    <name evidence="2" type="ORF">NE630_03970</name>
</gene>
<comment type="caution">
    <text evidence="2">The sequence shown here is derived from an EMBL/GenBank/DDBJ whole genome shotgun (WGS) entry which is preliminary data.</text>
</comment>
<dbReference type="InterPro" id="IPR013230">
    <property type="entry name" value="Peptidase_M15A_C"/>
</dbReference>
<keyword evidence="3" id="KW-1185">Reference proteome</keyword>
<feature type="domain" description="Peptidase M15A C-terminal" evidence="1">
    <location>
        <begin position="7"/>
        <end position="112"/>
    </location>
</feature>
<dbReference type="GO" id="GO:0004180">
    <property type="term" value="F:carboxypeptidase activity"/>
    <property type="evidence" value="ECO:0007669"/>
    <property type="project" value="UniProtKB-KW"/>
</dbReference>
<dbReference type="InterPro" id="IPR009045">
    <property type="entry name" value="Zn_M74/Hedgehog-like"/>
</dbReference>
<keyword evidence="2" id="KW-0378">Hydrolase</keyword>
<accession>A0AAW5JZF3</accession>
<name>A0AAW5JZF3_9BACT</name>